<protein>
    <submittedName>
        <fullName evidence="3">Uncharacterized protein</fullName>
    </submittedName>
</protein>
<dbReference type="InterPro" id="IPR033053">
    <property type="entry name" value="Hir3/CABIN1"/>
</dbReference>
<dbReference type="AlphaFoldDB" id="A0A1A9URF6"/>
<proteinExistence type="predicted"/>
<dbReference type="GO" id="GO:0031491">
    <property type="term" value="F:nucleosome binding"/>
    <property type="evidence" value="ECO:0007669"/>
    <property type="project" value="TreeGrafter"/>
</dbReference>
<dbReference type="STRING" id="7395.A0A1A9URF6"/>
<dbReference type="EnsemblMetazoa" id="GAUT012970-RA">
    <property type="protein sequence ID" value="GAUT012970-PA"/>
    <property type="gene ID" value="GAUT012970"/>
</dbReference>
<reference evidence="3" key="1">
    <citation type="submission" date="2020-05" db="UniProtKB">
        <authorList>
            <consortium name="EnsemblMetazoa"/>
        </authorList>
    </citation>
    <scope>IDENTIFICATION</scope>
    <source>
        <strain evidence="3">TTRI</strain>
    </source>
</reference>
<keyword evidence="2" id="KW-0539">Nucleus</keyword>
<dbReference type="PANTHER" id="PTHR15502">
    <property type="entry name" value="CALCINEURIN-BINDING PROTEIN CABIN 1-RELATED"/>
    <property type="match status" value="1"/>
</dbReference>
<dbReference type="GO" id="GO:0006325">
    <property type="term" value="P:chromatin organization"/>
    <property type="evidence" value="ECO:0007669"/>
    <property type="project" value="InterPro"/>
</dbReference>
<dbReference type="VEuPathDB" id="VectorBase:GAUT012970"/>
<dbReference type="PANTHER" id="PTHR15502:SF7">
    <property type="entry name" value="CALCINEURIN-BINDING PROTEIN CABIN-1"/>
    <property type="match status" value="1"/>
</dbReference>
<comment type="subcellular location">
    <subcellularLocation>
        <location evidence="1">Nucleus</location>
    </subcellularLocation>
</comment>
<evidence type="ECO:0000313" key="3">
    <source>
        <dbReference type="EnsemblMetazoa" id="GAUT012970-PA"/>
    </source>
</evidence>
<sequence>MVCLTIVTIDFPTWKTYSNEVNRKKEGSEGENLKLDSFQQQHLSKSVEHITKFIEGKLESLPEEGKAFKWPYKINSIFYLLADFYSKSRDFFKAIKRYILDLTISPVRFDSWAGSALSKTSKIETKLKGLYAISPVILWEECEEVLRCFECCHDSENLSMEKSYVNVDARPEVRLRITNTSPIMCIGRHIACRN</sequence>
<evidence type="ECO:0000313" key="4">
    <source>
        <dbReference type="Proteomes" id="UP000078200"/>
    </source>
</evidence>
<dbReference type="GO" id="GO:0005634">
    <property type="term" value="C:nucleus"/>
    <property type="evidence" value="ECO:0007669"/>
    <property type="project" value="UniProtKB-SubCell"/>
</dbReference>
<organism evidence="3 4">
    <name type="scientific">Glossina austeni</name>
    <name type="common">Savannah tsetse fly</name>
    <dbReference type="NCBI Taxonomy" id="7395"/>
    <lineage>
        <taxon>Eukaryota</taxon>
        <taxon>Metazoa</taxon>
        <taxon>Ecdysozoa</taxon>
        <taxon>Arthropoda</taxon>
        <taxon>Hexapoda</taxon>
        <taxon>Insecta</taxon>
        <taxon>Pterygota</taxon>
        <taxon>Neoptera</taxon>
        <taxon>Endopterygota</taxon>
        <taxon>Diptera</taxon>
        <taxon>Brachycera</taxon>
        <taxon>Muscomorpha</taxon>
        <taxon>Hippoboscoidea</taxon>
        <taxon>Glossinidae</taxon>
        <taxon>Glossina</taxon>
    </lineage>
</organism>
<dbReference type="Proteomes" id="UP000078200">
    <property type="component" value="Unassembled WGS sequence"/>
</dbReference>
<name>A0A1A9URF6_GLOAU</name>
<evidence type="ECO:0000256" key="1">
    <source>
        <dbReference type="ARBA" id="ARBA00004123"/>
    </source>
</evidence>
<keyword evidence="4" id="KW-1185">Reference proteome</keyword>
<evidence type="ECO:0000256" key="2">
    <source>
        <dbReference type="ARBA" id="ARBA00023242"/>
    </source>
</evidence>
<accession>A0A1A9URF6</accession>